<keyword evidence="2" id="KW-1185">Reference proteome</keyword>
<reference evidence="1" key="1">
    <citation type="journal article" date="2020" name="bioRxiv">
        <title>Hybrid origin of Populus tomentosa Carr. identified through genome sequencing and phylogenomic analysis.</title>
        <authorList>
            <person name="An X."/>
            <person name="Gao K."/>
            <person name="Chen Z."/>
            <person name="Li J."/>
            <person name="Yang X."/>
            <person name="Yang X."/>
            <person name="Zhou J."/>
            <person name="Guo T."/>
            <person name="Zhao T."/>
            <person name="Huang S."/>
            <person name="Miao D."/>
            <person name="Khan W.U."/>
            <person name="Rao P."/>
            <person name="Ye M."/>
            <person name="Lei B."/>
            <person name="Liao W."/>
            <person name="Wang J."/>
            <person name="Ji L."/>
            <person name="Li Y."/>
            <person name="Guo B."/>
            <person name="Mustafa N.S."/>
            <person name="Li S."/>
            <person name="Yun Q."/>
            <person name="Keller S.R."/>
            <person name="Mao J."/>
            <person name="Zhang R."/>
            <person name="Strauss S.H."/>
        </authorList>
    </citation>
    <scope>NUCLEOTIDE SEQUENCE</scope>
    <source>
        <strain evidence="1">GM15</strain>
        <tissue evidence="1">Leaf</tissue>
    </source>
</reference>
<dbReference type="OrthoDB" id="504708at2759"/>
<dbReference type="PANTHER" id="PTHR30540:SF88">
    <property type="entry name" value="POTASSIUM TRANSPORTER 13-RELATED"/>
    <property type="match status" value="1"/>
</dbReference>
<sequence>MLLSLGTNIGINRVRGVQSFESHNRTSLDMLLSLGTNIGINRVRGVGLVYTNVLSEIPPMFSHFVTNFPAFHHVLVIVTFQYLTIPRVFCQSAIYCKPDWFPPEFRLHLCIESNMYWMMLARDTGLENGSGAGSEIRRKKNFRSPSTALGVPRASLIEVGMSYYVSISLRKDDDIVGRRRSLHDTDSSDLQLSFRIHRLAHSFLYMVILKCLVSPGLLKTLPISLASVKE</sequence>
<dbReference type="PANTHER" id="PTHR30540">
    <property type="entry name" value="OSMOTIC STRESS POTASSIUM TRANSPORTER"/>
    <property type="match status" value="1"/>
</dbReference>
<dbReference type="AlphaFoldDB" id="A0A8X8IUC2"/>
<gene>
    <name evidence="1" type="ORF">POTOM_000638</name>
</gene>
<dbReference type="Proteomes" id="UP000886885">
    <property type="component" value="Chromosome 1A"/>
</dbReference>
<evidence type="ECO:0000313" key="2">
    <source>
        <dbReference type="Proteomes" id="UP000886885"/>
    </source>
</evidence>
<name>A0A8X8IUC2_POPTO</name>
<evidence type="ECO:0000313" key="1">
    <source>
        <dbReference type="EMBL" id="KAG6791517.1"/>
    </source>
</evidence>
<proteinExistence type="predicted"/>
<organism evidence="1 2">
    <name type="scientific">Populus tomentosa</name>
    <name type="common">Chinese white poplar</name>
    <dbReference type="NCBI Taxonomy" id="118781"/>
    <lineage>
        <taxon>Eukaryota</taxon>
        <taxon>Viridiplantae</taxon>
        <taxon>Streptophyta</taxon>
        <taxon>Embryophyta</taxon>
        <taxon>Tracheophyta</taxon>
        <taxon>Spermatophyta</taxon>
        <taxon>Magnoliopsida</taxon>
        <taxon>eudicotyledons</taxon>
        <taxon>Gunneridae</taxon>
        <taxon>Pentapetalae</taxon>
        <taxon>rosids</taxon>
        <taxon>fabids</taxon>
        <taxon>Malpighiales</taxon>
        <taxon>Salicaceae</taxon>
        <taxon>Saliceae</taxon>
        <taxon>Populus</taxon>
    </lineage>
</organism>
<accession>A0A8X8IUC2</accession>
<dbReference type="InterPro" id="IPR003855">
    <property type="entry name" value="K+_transporter"/>
</dbReference>
<protein>
    <submittedName>
        <fullName evidence="1">Uncharacterized protein</fullName>
    </submittedName>
</protein>
<dbReference type="EMBL" id="JAAWWB010000001">
    <property type="protein sequence ID" value="KAG6791517.1"/>
    <property type="molecule type" value="Genomic_DNA"/>
</dbReference>
<dbReference type="GO" id="GO:0016020">
    <property type="term" value="C:membrane"/>
    <property type="evidence" value="ECO:0007669"/>
    <property type="project" value="InterPro"/>
</dbReference>
<comment type="caution">
    <text evidence="1">The sequence shown here is derived from an EMBL/GenBank/DDBJ whole genome shotgun (WGS) entry which is preliminary data.</text>
</comment>
<dbReference type="GO" id="GO:0015079">
    <property type="term" value="F:potassium ion transmembrane transporter activity"/>
    <property type="evidence" value="ECO:0007669"/>
    <property type="project" value="InterPro"/>
</dbReference>